<gene>
    <name evidence="2" type="ORF">AYL99_01553</name>
</gene>
<dbReference type="GO" id="GO:0016791">
    <property type="term" value="F:phosphatase activity"/>
    <property type="evidence" value="ECO:0007669"/>
    <property type="project" value="TreeGrafter"/>
</dbReference>
<dbReference type="GeneID" id="30005723"/>
<dbReference type="AlphaFoldDB" id="A0A179A1W4"/>
<dbReference type="GO" id="GO:0005737">
    <property type="term" value="C:cytoplasm"/>
    <property type="evidence" value="ECO:0007669"/>
    <property type="project" value="TreeGrafter"/>
</dbReference>
<dbReference type="InterPro" id="IPR050275">
    <property type="entry name" value="PGM_Phosphatase"/>
</dbReference>
<dbReference type="SMART" id="SM00855">
    <property type="entry name" value="PGAM"/>
    <property type="match status" value="1"/>
</dbReference>
<dbReference type="InterPro" id="IPR029033">
    <property type="entry name" value="His_PPase_superfam"/>
</dbReference>
<dbReference type="SUPFAM" id="SSF53254">
    <property type="entry name" value="Phosphoglycerate mutase-like"/>
    <property type="match status" value="1"/>
</dbReference>
<dbReference type="PANTHER" id="PTHR48100">
    <property type="entry name" value="BROAD-SPECIFICITY PHOSPHATASE YOR283W-RELATED"/>
    <property type="match status" value="1"/>
</dbReference>
<feature type="compositionally biased region" description="Basic and acidic residues" evidence="1">
    <location>
        <begin position="448"/>
        <end position="461"/>
    </location>
</feature>
<name>A0A179A1W4_9EURO</name>
<dbReference type="Proteomes" id="UP000078343">
    <property type="component" value="Unassembled WGS sequence"/>
</dbReference>
<dbReference type="OrthoDB" id="496981at2759"/>
<accession>A0A179A1W4</accession>
<protein>
    <recommendedName>
        <fullName evidence="4">Phosphoglycerate mutase</fullName>
    </recommendedName>
</protein>
<feature type="compositionally biased region" description="Gly residues" evidence="1">
    <location>
        <begin position="68"/>
        <end position="79"/>
    </location>
</feature>
<feature type="region of interest" description="Disordered" evidence="1">
    <location>
        <begin position="411"/>
        <end position="482"/>
    </location>
</feature>
<dbReference type="RefSeq" id="XP_018698948.1">
    <property type="nucleotide sequence ID" value="XM_018833069.1"/>
</dbReference>
<proteinExistence type="predicted"/>
<keyword evidence="3" id="KW-1185">Reference proteome</keyword>
<evidence type="ECO:0000256" key="1">
    <source>
        <dbReference type="SAM" id="MobiDB-lite"/>
    </source>
</evidence>
<sequence length="523" mass="58675">MIYYSPHRKVHRRWRGPTRLCRTTTAIQILLFLTVSLAVCGLLEMSDMGVSLLSSSGQGVLDIHNDNGAGGVGGGGEGEGQIEQHKKPERPSTQRKYTYKYTTLDGYFLQDDPSTVAAEFDFMATNFGLIDREYDSDAALPDNGRDMTPWQRFEHHISSLNRTAQEDEEAGDRRNIKRHGASARYLLLFLGRHGNGYHNIAERYYGNVAWDCHYAALDGDPDGIMTWSDAHLSKEGQRQAREVNTFWRKQIAEQKMSLPELWLASPLDRAMETADITFQGILPDRAKLEAIVMEKLREGTGIHTCDRRSDVSYIRQRFPSFNVDSDPYLTETDEFYDADRREPESALTERLRAFMDSLMGRHDLIDGRERVSITSHSGAIGALLRVLGHRQFSLGTGAVIPVFIRIDKIPLDDGPDDEDKSSKAKRHGGSGEGGNHEDPTLDLPDLDQPDHSDNGAKDNENAKQPSDSDLNDRSKWKPIPSCPADLDLSTVGRIRWGVGLREYLEGVENGTVSMEEVAFRFTA</sequence>
<dbReference type="InterPro" id="IPR013078">
    <property type="entry name" value="His_Pase_superF_clade-1"/>
</dbReference>
<evidence type="ECO:0000313" key="3">
    <source>
        <dbReference type="Proteomes" id="UP000078343"/>
    </source>
</evidence>
<feature type="compositionally biased region" description="Basic and acidic residues" evidence="1">
    <location>
        <begin position="82"/>
        <end position="92"/>
    </location>
</feature>
<organism evidence="2 3">
    <name type="scientific">Fonsecaea erecta</name>
    <dbReference type="NCBI Taxonomy" id="1367422"/>
    <lineage>
        <taxon>Eukaryota</taxon>
        <taxon>Fungi</taxon>
        <taxon>Dikarya</taxon>
        <taxon>Ascomycota</taxon>
        <taxon>Pezizomycotina</taxon>
        <taxon>Eurotiomycetes</taxon>
        <taxon>Chaetothyriomycetidae</taxon>
        <taxon>Chaetothyriales</taxon>
        <taxon>Herpotrichiellaceae</taxon>
        <taxon>Fonsecaea</taxon>
    </lineage>
</organism>
<comment type="caution">
    <text evidence="2">The sequence shown here is derived from an EMBL/GenBank/DDBJ whole genome shotgun (WGS) entry which is preliminary data.</text>
</comment>
<evidence type="ECO:0000313" key="2">
    <source>
        <dbReference type="EMBL" id="OAP65581.1"/>
    </source>
</evidence>
<feature type="region of interest" description="Disordered" evidence="1">
    <location>
        <begin position="66"/>
        <end position="95"/>
    </location>
</feature>
<dbReference type="CDD" id="cd07067">
    <property type="entry name" value="HP_PGM_like"/>
    <property type="match status" value="1"/>
</dbReference>
<evidence type="ECO:0008006" key="4">
    <source>
        <dbReference type="Google" id="ProtNLM"/>
    </source>
</evidence>
<dbReference type="PANTHER" id="PTHR48100:SF1">
    <property type="entry name" value="HISTIDINE PHOSPHATASE FAMILY PROTEIN-RELATED"/>
    <property type="match status" value="1"/>
</dbReference>
<dbReference type="Pfam" id="PF00300">
    <property type="entry name" value="His_Phos_1"/>
    <property type="match status" value="1"/>
</dbReference>
<dbReference type="Gene3D" id="3.40.50.1240">
    <property type="entry name" value="Phosphoglycerate mutase-like"/>
    <property type="match status" value="1"/>
</dbReference>
<reference evidence="2 3" key="1">
    <citation type="submission" date="2016-04" db="EMBL/GenBank/DDBJ databases">
        <title>Draft genome of Fonsecaea erecta CBS 125763.</title>
        <authorList>
            <person name="Weiss V.A."/>
            <person name="Vicente V.A."/>
            <person name="Raittz R.T."/>
            <person name="Moreno L.F."/>
            <person name="De Souza E.M."/>
            <person name="Pedrosa F.O."/>
            <person name="Steffens M.B."/>
            <person name="Faoro H."/>
            <person name="Tadra-Sfeir M.Z."/>
            <person name="Najafzadeh M.J."/>
            <person name="Felipe M.S."/>
            <person name="Teixeira M."/>
            <person name="Sun J."/>
            <person name="Xi L."/>
            <person name="Gomes R."/>
            <person name="De Azevedo C.M."/>
            <person name="Salgado C.G."/>
            <person name="Da Silva M.B."/>
            <person name="Nascimento M.F."/>
            <person name="Queiroz-Telles F."/>
            <person name="Attili D.S."/>
            <person name="Gorbushina A."/>
        </authorList>
    </citation>
    <scope>NUCLEOTIDE SEQUENCE [LARGE SCALE GENOMIC DNA]</scope>
    <source>
        <strain evidence="2 3">CBS 125763</strain>
    </source>
</reference>
<dbReference type="EMBL" id="LVYI01000001">
    <property type="protein sequence ID" value="OAP65581.1"/>
    <property type="molecule type" value="Genomic_DNA"/>
</dbReference>